<gene>
    <name evidence="3" type="ORF">OUZ56_008957</name>
</gene>
<name>A0ABR0AEK4_9CRUS</name>
<dbReference type="EMBL" id="JAOYFB010000037">
    <property type="protein sequence ID" value="KAK4023552.1"/>
    <property type="molecule type" value="Genomic_DNA"/>
</dbReference>
<accession>A0ABR0AEK4</accession>
<evidence type="ECO:0000313" key="4">
    <source>
        <dbReference type="Proteomes" id="UP001234178"/>
    </source>
</evidence>
<feature type="region of interest" description="Disordered" evidence="2">
    <location>
        <begin position="140"/>
        <end position="166"/>
    </location>
</feature>
<dbReference type="Proteomes" id="UP001234178">
    <property type="component" value="Unassembled WGS sequence"/>
</dbReference>
<reference evidence="3 4" key="1">
    <citation type="journal article" date="2023" name="Nucleic Acids Res.">
        <title>The hologenome of Daphnia magna reveals possible DNA methylation and microbiome-mediated evolution of the host genome.</title>
        <authorList>
            <person name="Chaturvedi A."/>
            <person name="Li X."/>
            <person name="Dhandapani V."/>
            <person name="Marshall H."/>
            <person name="Kissane S."/>
            <person name="Cuenca-Cambronero M."/>
            <person name="Asole G."/>
            <person name="Calvet F."/>
            <person name="Ruiz-Romero M."/>
            <person name="Marangio P."/>
            <person name="Guigo R."/>
            <person name="Rago D."/>
            <person name="Mirbahai L."/>
            <person name="Eastwood N."/>
            <person name="Colbourne J.K."/>
            <person name="Zhou J."/>
            <person name="Mallon E."/>
            <person name="Orsini L."/>
        </authorList>
    </citation>
    <scope>NUCLEOTIDE SEQUENCE [LARGE SCALE GENOMIC DNA]</scope>
    <source>
        <strain evidence="3">LRV0_1</strain>
    </source>
</reference>
<keyword evidence="4" id="KW-1185">Reference proteome</keyword>
<sequence>MAALQKTPLWRVCTGKCIALCKKVHRAVGCYHSESPRNVSKSRRDDRYLCSCHKLQLMNKFFKLISVHLCPCLIPQLLDKFFTLISAHSMDESDGGAPSDPLGSDRRCKHCNKTFQIVHNGHRCCTPECMKAQQALRRLSSSTSTATKKSNTWKKDTTQSPDKVDSNDTKNLCSALSLLENQLLVISELELAISRLSDDNVSVLESKVASLSSDLEIQEDQVKCLKDEAVQMKCADVSVPPLNVQAVEELLDTPNIEYVVMSD</sequence>
<feature type="compositionally biased region" description="Basic and acidic residues" evidence="2">
    <location>
        <begin position="153"/>
        <end position="166"/>
    </location>
</feature>
<comment type="caution">
    <text evidence="3">The sequence shown here is derived from an EMBL/GenBank/DDBJ whole genome shotgun (WGS) entry which is preliminary data.</text>
</comment>
<evidence type="ECO:0000256" key="2">
    <source>
        <dbReference type="SAM" id="MobiDB-lite"/>
    </source>
</evidence>
<feature type="coiled-coil region" evidence="1">
    <location>
        <begin position="201"/>
        <end position="235"/>
    </location>
</feature>
<organism evidence="3 4">
    <name type="scientific">Daphnia magna</name>
    <dbReference type="NCBI Taxonomy" id="35525"/>
    <lineage>
        <taxon>Eukaryota</taxon>
        <taxon>Metazoa</taxon>
        <taxon>Ecdysozoa</taxon>
        <taxon>Arthropoda</taxon>
        <taxon>Crustacea</taxon>
        <taxon>Branchiopoda</taxon>
        <taxon>Diplostraca</taxon>
        <taxon>Cladocera</taxon>
        <taxon>Anomopoda</taxon>
        <taxon>Daphniidae</taxon>
        <taxon>Daphnia</taxon>
    </lineage>
</organism>
<keyword evidence="1" id="KW-0175">Coiled coil</keyword>
<evidence type="ECO:0000313" key="3">
    <source>
        <dbReference type="EMBL" id="KAK4023552.1"/>
    </source>
</evidence>
<proteinExistence type="predicted"/>
<feature type="compositionally biased region" description="Low complexity" evidence="2">
    <location>
        <begin position="140"/>
        <end position="150"/>
    </location>
</feature>
<evidence type="ECO:0000256" key="1">
    <source>
        <dbReference type="SAM" id="Coils"/>
    </source>
</evidence>
<protein>
    <submittedName>
        <fullName evidence="3">Uncharacterized protein</fullName>
    </submittedName>
</protein>